<gene>
    <name evidence="1" type="ORF">HPB49_025298</name>
</gene>
<dbReference type="EMBL" id="CM023479">
    <property type="protein sequence ID" value="KAH7975236.1"/>
    <property type="molecule type" value="Genomic_DNA"/>
</dbReference>
<proteinExistence type="predicted"/>
<evidence type="ECO:0000313" key="1">
    <source>
        <dbReference type="EMBL" id="KAH7975236.1"/>
    </source>
</evidence>
<accession>A0ACB8DS75</accession>
<name>A0ACB8DS75_DERSI</name>
<comment type="caution">
    <text evidence="1">The sequence shown here is derived from an EMBL/GenBank/DDBJ whole genome shotgun (WGS) entry which is preliminary data.</text>
</comment>
<dbReference type="Proteomes" id="UP000821865">
    <property type="component" value="Chromosome 10"/>
</dbReference>
<organism evidence="1 2">
    <name type="scientific">Dermacentor silvarum</name>
    <name type="common">Tick</name>
    <dbReference type="NCBI Taxonomy" id="543639"/>
    <lineage>
        <taxon>Eukaryota</taxon>
        <taxon>Metazoa</taxon>
        <taxon>Ecdysozoa</taxon>
        <taxon>Arthropoda</taxon>
        <taxon>Chelicerata</taxon>
        <taxon>Arachnida</taxon>
        <taxon>Acari</taxon>
        <taxon>Parasitiformes</taxon>
        <taxon>Ixodida</taxon>
        <taxon>Ixodoidea</taxon>
        <taxon>Ixodidae</taxon>
        <taxon>Rhipicephalinae</taxon>
        <taxon>Dermacentor</taxon>
    </lineage>
</organism>
<reference evidence="1" key="1">
    <citation type="submission" date="2020-05" db="EMBL/GenBank/DDBJ databases">
        <title>Large-scale comparative analyses of tick genomes elucidate their genetic diversity and vector capacities.</title>
        <authorList>
            <person name="Jia N."/>
            <person name="Wang J."/>
            <person name="Shi W."/>
            <person name="Du L."/>
            <person name="Sun Y."/>
            <person name="Zhan W."/>
            <person name="Jiang J."/>
            <person name="Wang Q."/>
            <person name="Zhang B."/>
            <person name="Ji P."/>
            <person name="Sakyi L.B."/>
            <person name="Cui X."/>
            <person name="Yuan T."/>
            <person name="Jiang B."/>
            <person name="Yang W."/>
            <person name="Lam T.T.-Y."/>
            <person name="Chang Q."/>
            <person name="Ding S."/>
            <person name="Wang X."/>
            <person name="Zhu J."/>
            <person name="Ruan X."/>
            <person name="Zhao L."/>
            <person name="Wei J."/>
            <person name="Que T."/>
            <person name="Du C."/>
            <person name="Cheng J."/>
            <person name="Dai P."/>
            <person name="Han X."/>
            <person name="Huang E."/>
            <person name="Gao Y."/>
            <person name="Liu J."/>
            <person name="Shao H."/>
            <person name="Ye R."/>
            <person name="Li L."/>
            <person name="Wei W."/>
            <person name="Wang X."/>
            <person name="Wang C."/>
            <person name="Yang T."/>
            <person name="Huo Q."/>
            <person name="Li W."/>
            <person name="Guo W."/>
            <person name="Chen H."/>
            <person name="Zhou L."/>
            <person name="Ni X."/>
            <person name="Tian J."/>
            <person name="Zhou Y."/>
            <person name="Sheng Y."/>
            <person name="Liu T."/>
            <person name="Pan Y."/>
            <person name="Xia L."/>
            <person name="Li J."/>
            <person name="Zhao F."/>
            <person name="Cao W."/>
        </authorList>
    </citation>
    <scope>NUCLEOTIDE SEQUENCE</scope>
    <source>
        <strain evidence="1">Dsil-2018</strain>
    </source>
</reference>
<sequence length="1021" mass="113300">MKIPTGLERLDMSEMVTLDYWTELRLSWNEIGDPGAAALADALQRNDCLKLLHLYRCPLTADAVSGFVVCLAQNAKLECVRPGSVQVPEQWIPPVPLTANLCARLQVAWNTRGLQEWSASLRQAGSSFPELRVAWTDEVSPHAVIDFFSADSVSFGSLTELVVSSSRTSGTECADGIASLLRTTSHLKKLSVCLWGQSAAEIVRALAENETVGEAEFRFTNVAHKVAKELKVLAGRNRTLHRLHFWNHTLNKGAIRSLALALESNFVLLTLDYERYSAHKRMYPVLNVLNRNRSVLNRAVECVLKRSDDVESVRALRRLSACDSLVRETDTTESTKKRNGGMASGPSDLGDIQREIPCVDFGRLTARIKSISLKLKACGVDLEKPCSKTVQNASRCWITYHLPALNDSLRVVSMHIFEHAPGKFALSSVPNVNTDYQKLECTLLESATLVYSLLKEHRCITRLDVGDTAVLFCYFPKVLCKALRQNKGLVEVRVCPRDVRGVWRETHALTLLSSTLSRLSPGLDVLDINELTPTVESVGGIAEAVRRGRLRHLVIWNGTATKIARRLFRAVECSSSLSVLEIGGTRRLPLSNATILSDALKHNKTLRKLSIEWLGNDAVGTLLKSLKDNTTLEELALVYSYDEPNSILWEGFEALRVNRGLKCLKLVDVNLTSSCAIIIADTLRENDALQEVCLSQNRITDLGAGALAKALQQNSTLKRLDISECMLSWEALSSFLESLSLNTTVEYVRLGLVDVPETWTPSSPLTANLCARLDVKWNTRALEEWAASLRQGEHHFQRLFVGWTADAKSSGVVHWFDAVRASGVSITELVINCPGTVAQEYVETTVSLLESTSSVKKLTVQLTHRSYSYMIAIIRGLSRNKSVSEAAFNQSLHTNQDLKALQELMRKNRTLHRLAFKAHYLTEHAVRSLARALEDNFVLLAFDFDLSPPVSLSPILSILDRNQSLLNRAVDCVLNSSVDEESIRALRLLSEKDSLLDAVADVSGKGRDECRSLVQASVRRL</sequence>
<keyword evidence="2" id="KW-1185">Reference proteome</keyword>
<protein>
    <submittedName>
        <fullName evidence="1">Uncharacterized protein</fullName>
    </submittedName>
</protein>
<evidence type="ECO:0000313" key="2">
    <source>
        <dbReference type="Proteomes" id="UP000821865"/>
    </source>
</evidence>